<dbReference type="GO" id="GO:0009451">
    <property type="term" value="P:RNA modification"/>
    <property type="evidence" value="ECO:0007669"/>
    <property type="project" value="InterPro"/>
</dbReference>
<dbReference type="PANTHER" id="PTHR47926:SF442">
    <property type="entry name" value="PUTATIVE-RELATED"/>
    <property type="match status" value="1"/>
</dbReference>
<dbReference type="ExpressionAtlas" id="F6HHV9">
    <property type="expression patterns" value="baseline and differential"/>
</dbReference>
<dbReference type="PROSITE" id="PS51375">
    <property type="entry name" value="PPR"/>
    <property type="match status" value="4"/>
</dbReference>
<dbReference type="PANTHER" id="PTHR47926">
    <property type="entry name" value="PENTATRICOPEPTIDE REPEAT-CONTAINING PROTEIN"/>
    <property type="match status" value="1"/>
</dbReference>
<name>F6HHV9_VITVI</name>
<dbReference type="InterPro" id="IPR011990">
    <property type="entry name" value="TPR-like_helical_dom_sf"/>
</dbReference>
<dbReference type="InterPro" id="IPR000743">
    <property type="entry name" value="Glyco_hydro_28"/>
</dbReference>
<evidence type="ECO:0000256" key="8">
    <source>
        <dbReference type="ARBA" id="ARBA00022801"/>
    </source>
</evidence>
<comment type="catalytic activity">
    <reaction evidence="11">
        <text>(1,4-alpha-D-galacturonosyl)n+m + H2O = (1,4-alpha-D-galacturonosyl)n + (1,4-alpha-D-galacturonosyl)m.</text>
        <dbReference type="EC" id="3.2.1.15"/>
    </reaction>
</comment>
<evidence type="ECO:0000313" key="15">
    <source>
        <dbReference type="Proteomes" id="UP000009183"/>
    </source>
</evidence>
<feature type="repeat" description="PPR" evidence="12">
    <location>
        <begin position="483"/>
        <end position="517"/>
    </location>
</feature>
<dbReference type="Proteomes" id="UP000009183">
    <property type="component" value="Chromosome 1"/>
</dbReference>
<evidence type="ECO:0000256" key="1">
    <source>
        <dbReference type="ARBA" id="ARBA00004191"/>
    </source>
</evidence>
<evidence type="ECO:0000256" key="5">
    <source>
        <dbReference type="ARBA" id="ARBA00022525"/>
    </source>
</evidence>
<dbReference type="SMR" id="F6HHV9"/>
<evidence type="ECO:0000313" key="14">
    <source>
        <dbReference type="EMBL" id="CCB51796.1"/>
    </source>
</evidence>
<dbReference type="Gene3D" id="1.25.40.10">
    <property type="entry name" value="Tetratricopeptide repeat domain"/>
    <property type="match status" value="4"/>
</dbReference>
<dbReference type="Pfam" id="PF13041">
    <property type="entry name" value="PPR_2"/>
    <property type="match status" value="2"/>
</dbReference>
<accession>F6HHV9</accession>
<dbReference type="HOGENOM" id="CLU_008988_0_0_1"/>
<feature type="repeat" description="PPR" evidence="12">
    <location>
        <begin position="380"/>
        <end position="414"/>
    </location>
</feature>
<keyword evidence="9 13" id="KW-0326">Glycosidase</keyword>
<dbReference type="GO" id="GO:0003723">
    <property type="term" value="F:RNA binding"/>
    <property type="evidence" value="ECO:0007669"/>
    <property type="project" value="InterPro"/>
</dbReference>
<dbReference type="eggNOG" id="KOG4197">
    <property type="taxonomic scope" value="Eukaryota"/>
</dbReference>
<keyword evidence="7" id="KW-0677">Repeat</keyword>
<evidence type="ECO:0000256" key="10">
    <source>
        <dbReference type="ARBA" id="ARBA00023316"/>
    </source>
</evidence>
<comment type="subcellular location">
    <subcellularLocation>
        <location evidence="1">Secreted</location>
        <location evidence="1">Cell wall</location>
    </subcellularLocation>
</comment>
<feature type="repeat" description="PPR" evidence="12">
    <location>
        <begin position="278"/>
        <end position="312"/>
    </location>
</feature>
<dbReference type="EC" id="3.2.1.15" evidence="3"/>
<evidence type="ECO:0000256" key="3">
    <source>
        <dbReference type="ARBA" id="ARBA00012736"/>
    </source>
</evidence>
<evidence type="ECO:0000256" key="6">
    <source>
        <dbReference type="ARBA" id="ARBA00022729"/>
    </source>
</evidence>
<evidence type="ECO:0000256" key="2">
    <source>
        <dbReference type="ARBA" id="ARBA00008834"/>
    </source>
</evidence>
<dbReference type="STRING" id="29760.F6HHV9"/>
<dbReference type="Pfam" id="PF01535">
    <property type="entry name" value="PPR"/>
    <property type="match status" value="5"/>
</dbReference>
<evidence type="ECO:0000256" key="4">
    <source>
        <dbReference type="ARBA" id="ARBA00022512"/>
    </source>
</evidence>
<dbReference type="GO" id="GO:0071555">
    <property type="term" value="P:cell wall organization"/>
    <property type="evidence" value="ECO:0007669"/>
    <property type="project" value="UniProtKB-KW"/>
</dbReference>
<dbReference type="FunFam" id="1.25.40.10:FF:003681">
    <property type="entry name" value="PPR superfamily protein"/>
    <property type="match status" value="1"/>
</dbReference>
<evidence type="ECO:0000256" key="7">
    <source>
        <dbReference type="ARBA" id="ARBA00022737"/>
    </source>
</evidence>
<evidence type="ECO:0000256" key="12">
    <source>
        <dbReference type="PROSITE-ProRule" id="PRU00708"/>
    </source>
</evidence>
<feature type="repeat" description="PPR" evidence="12">
    <location>
        <begin position="75"/>
        <end position="109"/>
    </location>
</feature>
<dbReference type="PaxDb" id="29760-VIT_01s0127g00390.t01"/>
<keyword evidence="8 13" id="KW-0378">Hydrolase</keyword>
<keyword evidence="10" id="KW-0961">Cell wall biogenesis/degradation</keyword>
<dbReference type="InterPro" id="IPR002885">
    <property type="entry name" value="PPR_rpt"/>
</dbReference>
<dbReference type="InterPro" id="IPR012334">
    <property type="entry name" value="Pectin_lyas_fold"/>
</dbReference>
<dbReference type="Gene3D" id="2.160.20.10">
    <property type="entry name" value="Single-stranded right-handed beta-helix, Pectin lyase-like"/>
    <property type="match status" value="1"/>
</dbReference>
<keyword evidence="15" id="KW-1185">Reference proteome</keyword>
<keyword evidence="4" id="KW-0134">Cell wall</keyword>
<keyword evidence="5" id="KW-0964">Secreted</keyword>
<dbReference type="InParanoid" id="F6HHV9"/>
<organism evidence="14 15">
    <name type="scientific">Vitis vinifera</name>
    <name type="common">Grape</name>
    <dbReference type="NCBI Taxonomy" id="29760"/>
    <lineage>
        <taxon>Eukaryota</taxon>
        <taxon>Viridiplantae</taxon>
        <taxon>Streptophyta</taxon>
        <taxon>Embryophyta</taxon>
        <taxon>Tracheophyta</taxon>
        <taxon>Spermatophyta</taxon>
        <taxon>Magnoliopsida</taxon>
        <taxon>eudicotyledons</taxon>
        <taxon>Gunneridae</taxon>
        <taxon>Pentapetalae</taxon>
        <taxon>rosids</taxon>
        <taxon>Vitales</taxon>
        <taxon>Vitaceae</taxon>
        <taxon>Viteae</taxon>
        <taxon>Vitis</taxon>
    </lineage>
</organism>
<protein>
    <recommendedName>
        <fullName evidence="3">endo-polygalacturonase</fullName>
        <ecNumber evidence="3">3.2.1.15</ecNumber>
    </recommendedName>
</protein>
<dbReference type="InterPro" id="IPR011050">
    <property type="entry name" value="Pectin_lyase_fold/virulence"/>
</dbReference>
<dbReference type="InterPro" id="IPR046960">
    <property type="entry name" value="PPR_At4g14850-like_plant"/>
</dbReference>
<dbReference type="FunFam" id="1.25.40.10:FF:000090">
    <property type="entry name" value="Pentatricopeptide repeat-containing protein, chloroplastic"/>
    <property type="match status" value="1"/>
</dbReference>
<dbReference type="NCBIfam" id="TIGR00756">
    <property type="entry name" value="PPR"/>
    <property type="match status" value="4"/>
</dbReference>
<gene>
    <name evidence="14" type="ordered locus">VIT_01s0127g00390</name>
</gene>
<evidence type="ECO:0000256" key="11">
    <source>
        <dbReference type="ARBA" id="ARBA00034074"/>
    </source>
</evidence>
<evidence type="ECO:0000256" key="9">
    <source>
        <dbReference type="ARBA" id="ARBA00023295"/>
    </source>
</evidence>
<sequence>MQRRNLLFFPRSITNTSLNFTSTASSPSASLLLDSYCETNPHVDLYSNNRAIDSLIKSGSLASALHLFEKMPIRDVVTWNLLINGYRQHELPKQAFQYYSEMVFQGIRESSSTFSSVLSVCSNAGLHQEAIQVHSRVIFLGFSSNLYVAGSLVDLYMQMGDCDTALRLFSNLPRRNLAICNLVLRGFCELSRSEWLFTMYSAMKEECVKPNGLTFCYLIRGCGNGRFCDEGKQLHCHAIKVGWVEANLFAANALVDFYCVCGNLIDAKKSFEAIRDEDVISWNSIVSVFAASGLLSDALELFARMQSWGKKPSIRSFVGFLNAAIGCDNIIFGKQIQSHVVKLGFAPGSVHVESALINMYGKCGDIKSSVSVFESVPERTLEICNSLMSSLLHCGIVEDVLELFGLMVDEGIGVDEVTLSTSLKASLVSAFGSLACCRLLHCCAIKSGFEFDTAVSCSLIDAYSKYGHVELSHQIFEQLHSPNAICFTSIINGYARNGMGREGLEMLEIMAKQGLKPDRVTFLCALTGCSHSGLVEEGRSVFNSMKSIHGIHPDQQHYSCMVDLLGRAGLLDEAEGLLKHAPAKSDSVMWSSLLQSCRIHGDTIVGRRAAKVLMELEPEDPATYLQASSFYSEIGELEISMQIREIAIARRMKREMGHSLIEVNTHGVAENRVYDDIAMIEELESFDIEEGNDVEFSESPLWTSEHVSKILVNVDAFGAAGDGVADDTQAFLSAWDKACSTPKSVLLVPQGRSYLVNATRFKGPCADKLLIQIDGTIVAPDEPKNWDPKNPRNWLDFSKLKGVLFQGGGIIDGSGSKWWASSCKRNKSNPCRGAPTALTIDSSSSVWVKGLTIQNSQQMHFTISRSQSVRIIDVQVSAPEDSPNTDGIHITDSTNVLLQNCKIGTGDDCISIVSGSSNIKMKTIYCGPGHGISIGSLGKDNSSGIVTKVVLDSAFLRGTTNGLRIKTWQGGSGFVRAVRYQNVRMEDVANPILIDQFYCDSPNECKNQTSAVQISQIMYRNISGTTKSAKAMKFACSDSFPCNNIVVSNINLEKKDGTVETYCNSATGFGYGTVHPAADCLSSSDKECIINNTENEELAEAIPEDLVHTEL</sequence>
<reference evidence="15" key="1">
    <citation type="journal article" date="2007" name="Nature">
        <title>The grapevine genome sequence suggests ancestral hexaploidization in major angiosperm phyla.</title>
        <authorList>
            <consortium name="The French-Italian Public Consortium for Grapevine Genome Characterization."/>
            <person name="Jaillon O."/>
            <person name="Aury J.-M."/>
            <person name="Noel B."/>
            <person name="Policriti A."/>
            <person name="Clepet C."/>
            <person name="Casagrande A."/>
            <person name="Choisne N."/>
            <person name="Aubourg S."/>
            <person name="Vitulo N."/>
            <person name="Jubin C."/>
            <person name="Vezzi A."/>
            <person name="Legeai F."/>
            <person name="Hugueney P."/>
            <person name="Dasilva C."/>
            <person name="Horner D."/>
            <person name="Mica E."/>
            <person name="Jublot D."/>
            <person name="Poulain J."/>
            <person name="Bruyere C."/>
            <person name="Billault A."/>
            <person name="Segurens B."/>
            <person name="Gouyvenoux M."/>
            <person name="Ugarte E."/>
            <person name="Cattonaro F."/>
            <person name="Anthouard V."/>
            <person name="Vico V."/>
            <person name="Del Fabbro C."/>
            <person name="Alaux M."/>
            <person name="Di Gaspero G."/>
            <person name="Dumas V."/>
            <person name="Felice N."/>
            <person name="Paillard S."/>
            <person name="Juman I."/>
            <person name="Moroldo M."/>
            <person name="Scalabrin S."/>
            <person name="Canaguier A."/>
            <person name="Le Clainche I."/>
            <person name="Malacrida G."/>
            <person name="Durand E."/>
            <person name="Pesole G."/>
            <person name="Laucou V."/>
            <person name="Chatelet P."/>
            <person name="Merdinoglu D."/>
            <person name="Delledonne M."/>
            <person name="Pezzotti M."/>
            <person name="Lecharny A."/>
            <person name="Scarpelli C."/>
            <person name="Artiguenave F."/>
            <person name="Pe M.E."/>
            <person name="Valle G."/>
            <person name="Morgante M."/>
            <person name="Caboche M."/>
            <person name="Adam-Blondon A.-F."/>
            <person name="Weissenbach J."/>
            <person name="Quetier F."/>
            <person name="Wincker P."/>
        </authorList>
    </citation>
    <scope>NUCLEOTIDE SEQUENCE [LARGE SCALE GENOMIC DNA]</scope>
    <source>
        <strain evidence="15">cv. Pinot noir / PN40024</strain>
    </source>
</reference>
<dbReference type="SUPFAM" id="SSF51126">
    <property type="entry name" value="Pectin lyase-like"/>
    <property type="match status" value="1"/>
</dbReference>
<dbReference type="GO" id="GO:0005975">
    <property type="term" value="P:carbohydrate metabolic process"/>
    <property type="evidence" value="ECO:0007669"/>
    <property type="project" value="InterPro"/>
</dbReference>
<evidence type="ECO:0000256" key="13">
    <source>
        <dbReference type="RuleBase" id="RU361169"/>
    </source>
</evidence>
<proteinExistence type="inferred from homology"/>
<keyword evidence="6" id="KW-0732">Signal</keyword>
<dbReference type="EMBL" id="FN595761">
    <property type="protein sequence ID" value="CCB51796.1"/>
    <property type="molecule type" value="Genomic_DNA"/>
</dbReference>
<dbReference type="Pfam" id="PF00295">
    <property type="entry name" value="Glyco_hydro_28"/>
    <property type="match status" value="1"/>
</dbReference>
<dbReference type="AlphaFoldDB" id="F6HHV9"/>
<dbReference type="FunFam" id="2.160.20.10:FF:000032">
    <property type="entry name" value="Pectin lyase-like superfamily protein"/>
    <property type="match status" value="1"/>
</dbReference>
<comment type="similarity">
    <text evidence="2 13">Belongs to the glycosyl hydrolase 28 family.</text>
</comment>
<dbReference type="GO" id="GO:0004650">
    <property type="term" value="F:polygalacturonase activity"/>
    <property type="evidence" value="ECO:0007669"/>
    <property type="project" value="UniProtKB-EC"/>
</dbReference>